<dbReference type="PRINTS" id="PR00502">
    <property type="entry name" value="NUDIXFAMILY"/>
</dbReference>
<evidence type="ECO:0000256" key="2">
    <source>
        <dbReference type="ARBA" id="ARBA00005582"/>
    </source>
</evidence>
<dbReference type="PANTHER" id="PTHR43046">
    <property type="entry name" value="GDP-MANNOSE MANNOSYL HYDROLASE"/>
    <property type="match status" value="1"/>
</dbReference>
<dbReference type="InterPro" id="IPR020084">
    <property type="entry name" value="NUDIX_hydrolase_CS"/>
</dbReference>
<dbReference type="PROSITE" id="PS00893">
    <property type="entry name" value="NUDIX_BOX"/>
    <property type="match status" value="1"/>
</dbReference>
<dbReference type="AlphaFoldDB" id="A0A2U1ZRW2"/>
<name>A0A2U1ZRW2_9MICO</name>
<accession>A0A2U1ZRW2</accession>
<organism evidence="6 7">
    <name type="scientific">Serinibacter arcticus</name>
    <dbReference type="NCBI Taxonomy" id="1655435"/>
    <lineage>
        <taxon>Bacteria</taxon>
        <taxon>Bacillati</taxon>
        <taxon>Actinomycetota</taxon>
        <taxon>Actinomycetes</taxon>
        <taxon>Micrococcales</taxon>
        <taxon>Beutenbergiaceae</taxon>
        <taxon>Serinibacter</taxon>
    </lineage>
</organism>
<dbReference type="SUPFAM" id="SSF55811">
    <property type="entry name" value="Nudix"/>
    <property type="match status" value="1"/>
</dbReference>
<dbReference type="Gene3D" id="3.90.79.10">
    <property type="entry name" value="Nucleoside Triphosphate Pyrophosphohydrolase"/>
    <property type="match status" value="1"/>
</dbReference>
<dbReference type="PANTHER" id="PTHR43046:SF16">
    <property type="entry name" value="ADP-RIBOSE PYROPHOSPHATASE YJHB-RELATED"/>
    <property type="match status" value="1"/>
</dbReference>
<evidence type="ECO:0000256" key="1">
    <source>
        <dbReference type="ARBA" id="ARBA00001946"/>
    </source>
</evidence>
<dbReference type="Pfam" id="PF00293">
    <property type="entry name" value="NUDIX"/>
    <property type="match status" value="1"/>
</dbReference>
<dbReference type="OrthoDB" id="9804442at2"/>
<dbReference type="PROSITE" id="PS51462">
    <property type="entry name" value="NUDIX"/>
    <property type="match status" value="1"/>
</dbReference>
<dbReference type="InterPro" id="IPR000086">
    <property type="entry name" value="NUDIX_hydrolase_dom"/>
</dbReference>
<evidence type="ECO:0000313" key="6">
    <source>
        <dbReference type="EMBL" id="PWD49691.1"/>
    </source>
</evidence>
<comment type="similarity">
    <text evidence="2 4">Belongs to the Nudix hydrolase family.</text>
</comment>
<evidence type="ECO:0000256" key="3">
    <source>
        <dbReference type="ARBA" id="ARBA00022801"/>
    </source>
</evidence>
<keyword evidence="3 4" id="KW-0378">Hydrolase</keyword>
<dbReference type="GO" id="GO:0016787">
    <property type="term" value="F:hydrolase activity"/>
    <property type="evidence" value="ECO:0007669"/>
    <property type="project" value="UniProtKB-KW"/>
</dbReference>
<evidence type="ECO:0000259" key="5">
    <source>
        <dbReference type="PROSITE" id="PS51462"/>
    </source>
</evidence>
<dbReference type="CDD" id="cd02883">
    <property type="entry name" value="NUDIX_Hydrolase"/>
    <property type="match status" value="1"/>
</dbReference>
<comment type="caution">
    <text evidence="6">The sequence shown here is derived from an EMBL/GenBank/DDBJ whole genome shotgun (WGS) entry which is preliminary data.</text>
</comment>
<dbReference type="Proteomes" id="UP000245166">
    <property type="component" value="Unassembled WGS sequence"/>
</dbReference>
<keyword evidence="7" id="KW-1185">Reference proteome</keyword>
<evidence type="ECO:0000313" key="7">
    <source>
        <dbReference type="Proteomes" id="UP000245166"/>
    </source>
</evidence>
<dbReference type="InterPro" id="IPR020476">
    <property type="entry name" value="Nudix_hydrolase"/>
</dbReference>
<feature type="domain" description="Nudix hydrolase" evidence="5">
    <location>
        <begin position="16"/>
        <end position="150"/>
    </location>
</feature>
<reference evidence="6 7" key="1">
    <citation type="submission" date="2018-03" db="EMBL/GenBank/DDBJ databases">
        <title>Genome assembly of novel Miniimonas species PCH200.</title>
        <authorList>
            <person name="Thakur V."/>
            <person name="Kumar V."/>
            <person name="Singh D."/>
        </authorList>
    </citation>
    <scope>NUCLEOTIDE SEQUENCE [LARGE SCALE GENOMIC DNA]</scope>
    <source>
        <strain evidence="6 7">PCH200</strain>
    </source>
</reference>
<evidence type="ECO:0000256" key="4">
    <source>
        <dbReference type="RuleBase" id="RU003476"/>
    </source>
</evidence>
<proteinExistence type="inferred from homology"/>
<dbReference type="RefSeq" id="WP_109228074.1">
    <property type="nucleotide sequence ID" value="NZ_PYHR01000002.1"/>
</dbReference>
<dbReference type="EMBL" id="PYHR01000002">
    <property type="protein sequence ID" value="PWD49691.1"/>
    <property type="molecule type" value="Genomic_DNA"/>
</dbReference>
<protein>
    <submittedName>
        <fullName evidence="6">DNA mismatch repair protein MutT</fullName>
    </submittedName>
</protein>
<sequence length="161" mass="16617">MTSPDDGAATPTWPGDRPRVSGYAVVVRDGEVLLAHLSQEPGWDLPDAWTLPGGGLEFGESPVDAVVREVREETGLDVVVGELLGIDSLVHDSSHGPAHALRIVHRATVVGGTLRPETGGSTDRAAWVPVADVPELTLVELAGTALGWAGLPGPGPADVVT</sequence>
<comment type="cofactor">
    <cofactor evidence="1">
        <name>Mg(2+)</name>
        <dbReference type="ChEBI" id="CHEBI:18420"/>
    </cofactor>
</comment>
<dbReference type="InterPro" id="IPR015797">
    <property type="entry name" value="NUDIX_hydrolase-like_dom_sf"/>
</dbReference>
<gene>
    <name evidence="6" type="ORF">C8046_02170</name>
</gene>